<comment type="caution">
    <text evidence="1">The sequence shown here is derived from an EMBL/GenBank/DDBJ whole genome shotgun (WGS) entry which is preliminary data.</text>
</comment>
<dbReference type="AlphaFoldDB" id="A0A0F9NIP7"/>
<sequence>MTWAYAFRALFVMVALLRLELGRRKAIKLLTESQETHALWIEYLTKEPEYKHVNLVGDLAHQKQWMTNYDHIIAMMRPWRFYDRGDQTN</sequence>
<reference evidence="1" key="1">
    <citation type="journal article" date="2015" name="Nature">
        <title>Complex archaea that bridge the gap between prokaryotes and eukaryotes.</title>
        <authorList>
            <person name="Spang A."/>
            <person name="Saw J.H."/>
            <person name="Jorgensen S.L."/>
            <person name="Zaremba-Niedzwiedzka K."/>
            <person name="Martijn J."/>
            <person name="Lind A.E."/>
            <person name="van Eijk R."/>
            <person name="Schleper C."/>
            <person name="Guy L."/>
            <person name="Ettema T.J."/>
        </authorList>
    </citation>
    <scope>NUCLEOTIDE SEQUENCE</scope>
</reference>
<protein>
    <submittedName>
        <fullName evidence="1">Uncharacterized protein</fullName>
    </submittedName>
</protein>
<accession>A0A0F9NIP7</accession>
<evidence type="ECO:0000313" key="1">
    <source>
        <dbReference type="EMBL" id="KKM81217.1"/>
    </source>
</evidence>
<name>A0A0F9NIP7_9ZZZZ</name>
<dbReference type="EMBL" id="LAZR01008059">
    <property type="protein sequence ID" value="KKM81217.1"/>
    <property type="molecule type" value="Genomic_DNA"/>
</dbReference>
<organism evidence="1">
    <name type="scientific">marine sediment metagenome</name>
    <dbReference type="NCBI Taxonomy" id="412755"/>
    <lineage>
        <taxon>unclassified sequences</taxon>
        <taxon>metagenomes</taxon>
        <taxon>ecological metagenomes</taxon>
    </lineage>
</organism>
<proteinExistence type="predicted"/>
<gene>
    <name evidence="1" type="ORF">LCGC14_1332100</name>
</gene>